<name>A0A4D4JZW5_9ACTN</name>
<evidence type="ECO:0000313" key="2">
    <source>
        <dbReference type="Proteomes" id="UP000299290"/>
    </source>
</evidence>
<dbReference type="AlphaFoldDB" id="A0A4D4JZW5"/>
<gene>
    <name evidence="1" type="ORF">SANT12839_008380</name>
</gene>
<accession>A0A4D4JZW5</accession>
<dbReference type="EMBL" id="BJHV01000001">
    <property type="protein sequence ID" value="GDY39956.1"/>
    <property type="molecule type" value="Genomic_DNA"/>
</dbReference>
<dbReference type="Proteomes" id="UP000299290">
    <property type="component" value="Unassembled WGS sequence"/>
</dbReference>
<comment type="caution">
    <text evidence="1">The sequence shown here is derived from an EMBL/GenBank/DDBJ whole genome shotgun (WGS) entry which is preliminary data.</text>
</comment>
<reference evidence="1 2" key="1">
    <citation type="journal article" date="2020" name="Int. J. Syst. Evol. Microbiol.">
        <title>Reclassification of Streptomyces castelarensis and Streptomyces sporoclivatus as later heterotypic synonyms of Streptomyces antimycoticus.</title>
        <authorList>
            <person name="Komaki H."/>
            <person name="Tamura T."/>
        </authorList>
    </citation>
    <scope>NUCLEOTIDE SEQUENCE [LARGE SCALE GENOMIC DNA]</scope>
    <source>
        <strain evidence="1 2">NBRC 12839</strain>
    </source>
</reference>
<dbReference type="RefSeq" id="WP_228052560.1">
    <property type="nucleotide sequence ID" value="NZ_BJHV01000001.1"/>
</dbReference>
<protein>
    <submittedName>
        <fullName evidence="1">Uncharacterized protein</fullName>
    </submittedName>
</protein>
<evidence type="ECO:0000313" key="1">
    <source>
        <dbReference type="EMBL" id="GDY39956.1"/>
    </source>
</evidence>
<keyword evidence="2" id="KW-1185">Reference proteome</keyword>
<organism evidence="1 2">
    <name type="scientific">Streptomyces antimycoticus</name>
    <dbReference type="NCBI Taxonomy" id="68175"/>
    <lineage>
        <taxon>Bacteria</taxon>
        <taxon>Bacillati</taxon>
        <taxon>Actinomycetota</taxon>
        <taxon>Actinomycetes</taxon>
        <taxon>Kitasatosporales</taxon>
        <taxon>Streptomycetaceae</taxon>
        <taxon>Streptomyces</taxon>
        <taxon>Streptomyces violaceusniger group</taxon>
    </lineage>
</organism>
<sequence>MGQQRHQGCPAEIGGHPLGRMARRGQGVQGLAVRLGRRAERIRAADAQCVLRVVPHQATQHRALALGHFGAVGGDMAGIVGGVTIRLIGGLVVGPVGYETDEVFLEGRAVHHQTRAVVARAILVGLRQPVPVLRGAVQQIDAQPLGVQQRGDGAGGHPAG</sequence>
<proteinExistence type="predicted"/>